<feature type="region of interest" description="Disordered" evidence="1">
    <location>
        <begin position="1"/>
        <end position="41"/>
    </location>
</feature>
<dbReference type="InterPro" id="IPR009003">
    <property type="entry name" value="Peptidase_S1_PA"/>
</dbReference>
<gene>
    <name evidence="3" type="ORF">CAE01nite_20160</name>
</gene>
<accession>A0A512DCT8</accession>
<keyword evidence="2" id="KW-0812">Transmembrane</keyword>
<keyword evidence="2" id="KW-0472">Membrane</keyword>
<keyword evidence="4" id="KW-1185">Reference proteome</keyword>
<dbReference type="Pfam" id="PF13365">
    <property type="entry name" value="Trypsin_2"/>
    <property type="match status" value="1"/>
</dbReference>
<evidence type="ECO:0000313" key="4">
    <source>
        <dbReference type="Proteomes" id="UP000321181"/>
    </source>
</evidence>
<evidence type="ECO:0000256" key="2">
    <source>
        <dbReference type="SAM" id="Phobius"/>
    </source>
</evidence>
<dbReference type="EMBL" id="BJYY01000013">
    <property type="protein sequence ID" value="GEO34291.1"/>
    <property type="molecule type" value="Genomic_DNA"/>
</dbReference>
<organism evidence="3 4">
    <name type="scientific">Cellulomonas aerilata</name>
    <dbReference type="NCBI Taxonomy" id="515326"/>
    <lineage>
        <taxon>Bacteria</taxon>
        <taxon>Bacillati</taxon>
        <taxon>Actinomycetota</taxon>
        <taxon>Actinomycetes</taxon>
        <taxon>Micrococcales</taxon>
        <taxon>Cellulomonadaceae</taxon>
        <taxon>Cellulomonas</taxon>
    </lineage>
</organism>
<feature type="transmembrane region" description="Helical" evidence="2">
    <location>
        <begin position="50"/>
        <end position="69"/>
    </location>
</feature>
<sequence>MSVARRASNLVVGRDPVPDTQVLAGPPAPKGTTMSTTTATRRRPVLHRSALSLAAVGAAALTAGSLLVAPSASAAPAAPPAGTTETAPPAGTTGTTPGADAALGTDIEPSVVQLYIEWSGFVGIPDEAGTIWSDEVYVASICTGFFVSDTGQIATAGHCVDPVEGRHSLVDTFLGSLVDEGVLTPDEAAATVGTAYATWPVEGLDAGSEPQRIVYAVQPKAVDGIVIEDPLAVQLVDYRSFDQGDTALLKADVTGSIPLPVSAADPTNGMAVTSVGFPASVQSVVDASRVRASFKTGSVSSQQISELGVPRTEINADLSGGMSGGPTVDSLGNVVGVNSSKIVGDQAFNFITDASDLHAWLTAKGVTLTAANVPTPEPTAEPLAAEVTTTVDDEEALALGIGVLVAAGAAILGGTVMVVLVVVLVVRRRRNAARRAAVVPPAPLLDAAVVTSAPAEGRPVSVVDSVGSVTFAPAAPAGSPAPFAPQTQPLAPVGFGTAAPAARATTGFATGTAPAPASTGTTSVLTATPPAPTAVAQAAATCRSCGAPAVDGQRFCGSCGGQL</sequence>
<dbReference type="Proteomes" id="UP000321181">
    <property type="component" value="Unassembled WGS sequence"/>
</dbReference>
<feature type="transmembrane region" description="Helical" evidence="2">
    <location>
        <begin position="397"/>
        <end position="426"/>
    </location>
</feature>
<evidence type="ECO:0000256" key="1">
    <source>
        <dbReference type="SAM" id="MobiDB-lite"/>
    </source>
</evidence>
<name>A0A512DCT8_9CELL</name>
<protein>
    <submittedName>
        <fullName evidence="3">Uncharacterized protein</fullName>
    </submittedName>
</protein>
<evidence type="ECO:0000313" key="3">
    <source>
        <dbReference type="EMBL" id="GEO34291.1"/>
    </source>
</evidence>
<dbReference type="Gene3D" id="2.40.10.120">
    <property type="match status" value="1"/>
</dbReference>
<dbReference type="OrthoDB" id="3497273at2"/>
<proteinExistence type="predicted"/>
<dbReference type="AlphaFoldDB" id="A0A512DCT8"/>
<keyword evidence="2" id="KW-1133">Transmembrane helix</keyword>
<reference evidence="3 4" key="1">
    <citation type="submission" date="2019-07" db="EMBL/GenBank/DDBJ databases">
        <title>Whole genome shotgun sequence of Cellulomonas aerilata NBRC 106308.</title>
        <authorList>
            <person name="Hosoyama A."/>
            <person name="Uohara A."/>
            <person name="Ohji S."/>
            <person name="Ichikawa N."/>
        </authorList>
    </citation>
    <scope>NUCLEOTIDE SEQUENCE [LARGE SCALE GENOMIC DNA]</scope>
    <source>
        <strain evidence="3 4">NBRC 106308</strain>
    </source>
</reference>
<comment type="caution">
    <text evidence="3">The sequence shown here is derived from an EMBL/GenBank/DDBJ whole genome shotgun (WGS) entry which is preliminary data.</text>
</comment>
<feature type="region of interest" description="Disordered" evidence="1">
    <location>
        <begin position="73"/>
        <end position="103"/>
    </location>
</feature>
<dbReference type="SUPFAM" id="SSF50494">
    <property type="entry name" value="Trypsin-like serine proteases"/>
    <property type="match status" value="1"/>
</dbReference>